<accession>A0AAW3UBS3</accession>
<comment type="caution">
    <text evidence="1">The sequence shown here is derived from an EMBL/GenBank/DDBJ whole genome shotgun (WGS) entry which is preliminary data.</text>
</comment>
<reference evidence="1 2" key="1">
    <citation type="submission" date="2020-08" db="EMBL/GenBank/DDBJ databases">
        <title>Studying the diversity of plant-associated saprophytic bacteria and their role in host health and plant-pathogen interactions.</title>
        <authorList>
            <person name="Potnis N."/>
        </authorList>
    </citation>
    <scope>NUCLEOTIDE SEQUENCE [LARGE SCALE GENOMIC DNA]</scope>
    <source>
        <strain evidence="1 2">CFBP 7922</strain>
    </source>
</reference>
<evidence type="ECO:0000313" key="2">
    <source>
        <dbReference type="Proteomes" id="UP000576603"/>
    </source>
</evidence>
<proteinExistence type="predicted"/>
<dbReference type="AlphaFoldDB" id="A0AAW3UBS3"/>
<dbReference type="Proteomes" id="UP000576603">
    <property type="component" value="Unassembled WGS sequence"/>
</dbReference>
<evidence type="ECO:0000313" key="1">
    <source>
        <dbReference type="EMBL" id="MBB4725965.1"/>
    </source>
</evidence>
<protein>
    <submittedName>
        <fullName evidence="1">Uncharacterized protein</fullName>
    </submittedName>
</protein>
<gene>
    <name evidence="1" type="ORF">FHY32_004379</name>
</gene>
<name>A0AAW3UBS3_XANEU</name>
<sequence>MAAEPLFVNLIDHTAHRTGGIEDALAQHREAGGVRWLAAADRHHVALRGDRAQQCVKAVDLLDRDAEGEVFFLLS</sequence>
<dbReference type="EMBL" id="JACHNL010000016">
    <property type="protein sequence ID" value="MBB4725965.1"/>
    <property type="molecule type" value="Genomic_DNA"/>
</dbReference>
<organism evidence="1 2">
    <name type="scientific">Xanthomonas euvesicatoria</name>
    <dbReference type="NCBI Taxonomy" id="456327"/>
    <lineage>
        <taxon>Bacteria</taxon>
        <taxon>Pseudomonadati</taxon>
        <taxon>Pseudomonadota</taxon>
        <taxon>Gammaproteobacteria</taxon>
        <taxon>Lysobacterales</taxon>
        <taxon>Lysobacteraceae</taxon>
        <taxon>Xanthomonas</taxon>
    </lineage>
</organism>